<sequence>MTGNGSVSVIRSRTAALGVGPAVGMSVVAVILLAAWRPGLPDAIATHWGHHGVDGTNSFSRVCATVGVVVAVALAVGAVTSCTARAVPMLAATLAIINGLVVFLVAFMLGVTGAQLGHHGAPSAALPALWFVFGMILGLVVAVATAIAASTWCLRRDPPNRR</sequence>
<protein>
    <recommendedName>
        <fullName evidence="4">DUF1648 domain-containing protein</fullName>
    </recommendedName>
</protein>
<evidence type="ECO:0000313" key="3">
    <source>
        <dbReference type="Proteomes" id="UP000005845"/>
    </source>
</evidence>
<keyword evidence="1" id="KW-0812">Transmembrane</keyword>
<name>H5TZJ9_9ACTN</name>
<dbReference type="RefSeq" id="WP_005205214.1">
    <property type="nucleotide sequence ID" value="NZ_BAFC01000052.1"/>
</dbReference>
<feature type="transmembrane region" description="Helical" evidence="1">
    <location>
        <begin position="15"/>
        <end position="38"/>
    </location>
</feature>
<organism evidence="2 3">
    <name type="scientific">Gordonia sputi NBRC 100414</name>
    <dbReference type="NCBI Taxonomy" id="1089453"/>
    <lineage>
        <taxon>Bacteria</taxon>
        <taxon>Bacillati</taxon>
        <taxon>Actinomycetota</taxon>
        <taxon>Actinomycetes</taxon>
        <taxon>Mycobacteriales</taxon>
        <taxon>Gordoniaceae</taxon>
        <taxon>Gordonia</taxon>
    </lineage>
</organism>
<feature type="transmembrane region" description="Helical" evidence="1">
    <location>
        <begin position="58"/>
        <end position="79"/>
    </location>
</feature>
<evidence type="ECO:0008006" key="4">
    <source>
        <dbReference type="Google" id="ProtNLM"/>
    </source>
</evidence>
<dbReference type="AlphaFoldDB" id="H5TZJ9"/>
<dbReference type="Proteomes" id="UP000005845">
    <property type="component" value="Unassembled WGS sequence"/>
</dbReference>
<keyword evidence="1" id="KW-0472">Membrane</keyword>
<feature type="transmembrane region" description="Helical" evidence="1">
    <location>
        <begin position="129"/>
        <end position="154"/>
    </location>
</feature>
<evidence type="ECO:0000256" key="1">
    <source>
        <dbReference type="SAM" id="Phobius"/>
    </source>
</evidence>
<keyword evidence="1" id="KW-1133">Transmembrane helix</keyword>
<accession>H5TZJ9</accession>
<reference evidence="2 3" key="1">
    <citation type="submission" date="2012-02" db="EMBL/GenBank/DDBJ databases">
        <title>Whole genome shotgun sequence of Gordonia sputi NBRC 100414.</title>
        <authorList>
            <person name="Yoshida I."/>
            <person name="Hosoyama A."/>
            <person name="Tsuchikane K."/>
            <person name="Katsumata H."/>
            <person name="Yamazaki S."/>
            <person name="Fujita N."/>
        </authorList>
    </citation>
    <scope>NUCLEOTIDE SEQUENCE [LARGE SCALE GENOMIC DNA]</scope>
    <source>
        <strain evidence="2 3">NBRC 100414</strain>
    </source>
</reference>
<dbReference type="EMBL" id="BAFC01000052">
    <property type="protein sequence ID" value="GAB38907.1"/>
    <property type="molecule type" value="Genomic_DNA"/>
</dbReference>
<comment type="caution">
    <text evidence="2">The sequence shown here is derived from an EMBL/GenBank/DDBJ whole genome shotgun (WGS) entry which is preliminary data.</text>
</comment>
<evidence type="ECO:0000313" key="2">
    <source>
        <dbReference type="EMBL" id="GAB38907.1"/>
    </source>
</evidence>
<proteinExistence type="predicted"/>
<gene>
    <name evidence="2" type="ORF">GOSPT_052_00610</name>
</gene>
<keyword evidence="3" id="KW-1185">Reference proteome</keyword>
<feature type="transmembrane region" description="Helical" evidence="1">
    <location>
        <begin position="86"/>
        <end position="109"/>
    </location>
</feature>